<dbReference type="Proteomes" id="UP000576209">
    <property type="component" value="Unassembled WGS sequence"/>
</dbReference>
<dbReference type="EMBL" id="JACIFF010000011">
    <property type="protein sequence ID" value="MBB4080989.1"/>
    <property type="molecule type" value="Genomic_DNA"/>
</dbReference>
<keyword evidence="6" id="KW-1185">Reference proteome</keyword>
<dbReference type="InterPro" id="IPR002173">
    <property type="entry name" value="Carboh/pur_kinase_PfkB_CS"/>
</dbReference>
<proteinExistence type="inferred from homology"/>
<dbReference type="EC" id="2.7.1.4" evidence="5"/>
<name>A0A840EGQ0_9BACT</name>
<comment type="similarity">
    <text evidence="1">Belongs to the carbohydrate kinase PfkB family.</text>
</comment>
<evidence type="ECO:0000256" key="1">
    <source>
        <dbReference type="ARBA" id="ARBA00010688"/>
    </source>
</evidence>
<evidence type="ECO:0000313" key="5">
    <source>
        <dbReference type="EMBL" id="MBB4080989.1"/>
    </source>
</evidence>
<keyword evidence="2 5" id="KW-0808">Transferase</keyword>
<dbReference type="CDD" id="cd01167">
    <property type="entry name" value="bac_FRK"/>
    <property type="match status" value="1"/>
</dbReference>
<dbReference type="InterPro" id="IPR029056">
    <property type="entry name" value="Ribokinase-like"/>
</dbReference>
<dbReference type="PANTHER" id="PTHR43085:SF57">
    <property type="entry name" value="CARBOHYDRATE KINASE PFKB DOMAIN-CONTAINING PROTEIN"/>
    <property type="match status" value="1"/>
</dbReference>
<evidence type="ECO:0000256" key="2">
    <source>
        <dbReference type="ARBA" id="ARBA00022679"/>
    </source>
</evidence>
<comment type="caution">
    <text evidence="5">The sequence shown here is derived from an EMBL/GenBank/DDBJ whole genome shotgun (WGS) entry which is preliminary data.</text>
</comment>
<gene>
    <name evidence="5" type="ORF">GGR28_003630</name>
</gene>
<dbReference type="InterPro" id="IPR050306">
    <property type="entry name" value="PfkB_Carbo_kinase"/>
</dbReference>
<dbReference type="AlphaFoldDB" id="A0A840EGQ0"/>
<evidence type="ECO:0000256" key="3">
    <source>
        <dbReference type="ARBA" id="ARBA00022777"/>
    </source>
</evidence>
<dbReference type="PANTHER" id="PTHR43085">
    <property type="entry name" value="HEXOKINASE FAMILY MEMBER"/>
    <property type="match status" value="1"/>
</dbReference>
<dbReference type="PROSITE" id="PS00584">
    <property type="entry name" value="PFKB_KINASES_2"/>
    <property type="match status" value="1"/>
</dbReference>
<keyword evidence="3 5" id="KW-0418">Kinase</keyword>
<dbReference type="Gene3D" id="3.40.1190.20">
    <property type="match status" value="1"/>
</dbReference>
<sequence>MNSPRIICFGEVLWDMLPDRNIIGGAPLNVAYHAVHLGAESAVVSRVGDDKLGRDLVDFLKRSEVNTELIQTDPRRPTGTVRVTFPTPVSPVYEIVEGVAWDHLQSSPGIEVAVAGASALVFGSLACRTEENRRLLRDLLTRTDCAVFDINLRKPFYDKALILDLLSRTDILKLNDEELELVAEWLDLEGTWQEQLEQLYRRYDLHAAVLTMGADGAACLDSTGLSMQPCYAVTVADTIGAGDTFLAAFLTRYLAGEPASEALDFAVAAGAFTASQTGGTPEYTVEQVEELRSGAVL</sequence>
<dbReference type="SUPFAM" id="SSF53613">
    <property type="entry name" value="Ribokinase-like"/>
    <property type="match status" value="1"/>
</dbReference>
<organism evidence="5 6">
    <name type="scientific">Neolewinella aquimaris</name>
    <dbReference type="NCBI Taxonomy" id="1835722"/>
    <lineage>
        <taxon>Bacteria</taxon>
        <taxon>Pseudomonadati</taxon>
        <taxon>Bacteroidota</taxon>
        <taxon>Saprospiria</taxon>
        <taxon>Saprospirales</taxon>
        <taxon>Lewinellaceae</taxon>
        <taxon>Neolewinella</taxon>
    </lineage>
</organism>
<protein>
    <submittedName>
        <fullName evidence="5">Fructokinase</fullName>
        <ecNumber evidence="5">2.7.1.4</ecNumber>
    </submittedName>
</protein>
<dbReference type="InterPro" id="IPR011611">
    <property type="entry name" value="PfkB_dom"/>
</dbReference>
<reference evidence="5 6" key="1">
    <citation type="submission" date="2020-08" db="EMBL/GenBank/DDBJ databases">
        <title>Genomic Encyclopedia of Type Strains, Phase IV (KMG-IV): sequencing the most valuable type-strain genomes for metagenomic binning, comparative biology and taxonomic classification.</title>
        <authorList>
            <person name="Goeker M."/>
        </authorList>
    </citation>
    <scope>NUCLEOTIDE SEQUENCE [LARGE SCALE GENOMIC DNA]</scope>
    <source>
        <strain evidence="5 6">DSM 105137</strain>
    </source>
</reference>
<feature type="domain" description="Carbohydrate kinase PfkB" evidence="4">
    <location>
        <begin position="22"/>
        <end position="280"/>
    </location>
</feature>
<evidence type="ECO:0000259" key="4">
    <source>
        <dbReference type="Pfam" id="PF00294"/>
    </source>
</evidence>
<accession>A0A840EGQ0</accession>
<dbReference type="RefSeq" id="WP_183497216.1">
    <property type="nucleotide sequence ID" value="NZ_JACIFF010000011.1"/>
</dbReference>
<dbReference type="Pfam" id="PF00294">
    <property type="entry name" value="PfkB"/>
    <property type="match status" value="1"/>
</dbReference>
<dbReference type="GO" id="GO:0008865">
    <property type="term" value="F:fructokinase activity"/>
    <property type="evidence" value="ECO:0007669"/>
    <property type="project" value="UniProtKB-EC"/>
</dbReference>
<evidence type="ECO:0000313" key="6">
    <source>
        <dbReference type="Proteomes" id="UP000576209"/>
    </source>
</evidence>